<keyword evidence="3" id="KW-1185">Reference proteome</keyword>
<protein>
    <submittedName>
        <fullName evidence="2">Uncharacterized protein</fullName>
    </submittedName>
</protein>
<feature type="compositionally biased region" description="Low complexity" evidence="1">
    <location>
        <begin position="322"/>
        <end position="338"/>
    </location>
</feature>
<dbReference type="GeneID" id="19015242"/>
<gene>
    <name evidence="2" type="ORF">Bathy06g02620</name>
</gene>
<dbReference type="RefSeq" id="XP_007512608.1">
    <property type="nucleotide sequence ID" value="XM_007512546.1"/>
</dbReference>
<accession>K8F6J2</accession>
<feature type="region of interest" description="Disordered" evidence="1">
    <location>
        <begin position="94"/>
        <end position="172"/>
    </location>
</feature>
<proteinExistence type="predicted"/>
<dbReference type="OrthoDB" id="10664725at2759"/>
<dbReference type="EMBL" id="FO082273">
    <property type="protein sequence ID" value="CCO17208.1"/>
    <property type="molecule type" value="Genomic_DNA"/>
</dbReference>
<name>K8F6J2_9CHLO</name>
<dbReference type="KEGG" id="bpg:Bathy06g02620"/>
<evidence type="ECO:0000256" key="1">
    <source>
        <dbReference type="SAM" id="MobiDB-lite"/>
    </source>
</evidence>
<evidence type="ECO:0000313" key="2">
    <source>
        <dbReference type="EMBL" id="CCO17208.1"/>
    </source>
</evidence>
<feature type="compositionally biased region" description="Acidic residues" evidence="1">
    <location>
        <begin position="236"/>
        <end position="248"/>
    </location>
</feature>
<reference evidence="2 3" key="1">
    <citation type="submission" date="2011-10" db="EMBL/GenBank/DDBJ databases">
        <authorList>
            <person name="Genoscope - CEA"/>
        </authorList>
    </citation>
    <scope>NUCLEOTIDE SEQUENCE [LARGE SCALE GENOMIC DNA]</scope>
    <source>
        <strain evidence="2 3">RCC 1105</strain>
    </source>
</reference>
<feature type="compositionally biased region" description="Basic and acidic residues" evidence="1">
    <location>
        <begin position="123"/>
        <end position="172"/>
    </location>
</feature>
<sequence length="364" mass="41887">MPPPNKASDDQKVVLIGGQQLLRVRDEKTGEFVFRPLDEKTGKAKTKEAIDQEKLEAYKERNKDKFLDSDMKRWEEERKRAIVDKRFKEASKLKWEERERKEKLGISAPTRTKTNASNNINRGKSDSSKGGGETKKKSGDKPKKLSEKRMQKKREWLDKHGRVRMPEPSKALAELREEMKQAKMNNLEKVNAGKFSFLKMALELEEGKFQTATREARERNYEFERKAKNVRNGEMDGTDSEDESDDEAGGNGRRKHRMREADANDPDFRRDLDPPIVKRGSDADLLDPDYRRDAMPSAPAPPPPAAALTQNKKKPQKKPQQNKKLPPKQQQQQQQQQQHHQKQNSNAAIKAIPKPKFENLSLNG</sequence>
<dbReference type="AlphaFoldDB" id="K8F6J2"/>
<feature type="compositionally biased region" description="Basic and acidic residues" evidence="1">
    <location>
        <begin position="259"/>
        <end position="273"/>
    </location>
</feature>
<feature type="compositionally biased region" description="Basic and acidic residues" evidence="1">
    <location>
        <begin position="214"/>
        <end position="234"/>
    </location>
</feature>
<organism evidence="2 3">
    <name type="scientific">Bathycoccus prasinos</name>
    <dbReference type="NCBI Taxonomy" id="41875"/>
    <lineage>
        <taxon>Eukaryota</taxon>
        <taxon>Viridiplantae</taxon>
        <taxon>Chlorophyta</taxon>
        <taxon>Mamiellophyceae</taxon>
        <taxon>Mamiellales</taxon>
        <taxon>Bathycoccaceae</taxon>
        <taxon>Bathycoccus</taxon>
    </lineage>
</organism>
<feature type="compositionally biased region" description="Basic residues" evidence="1">
    <location>
        <begin position="311"/>
        <end position="321"/>
    </location>
</feature>
<feature type="region of interest" description="Disordered" evidence="1">
    <location>
        <begin position="208"/>
        <end position="364"/>
    </location>
</feature>
<feature type="compositionally biased region" description="Basic and acidic residues" evidence="1">
    <location>
        <begin position="94"/>
        <end position="104"/>
    </location>
</feature>
<feature type="compositionally biased region" description="Polar residues" evidence="1">
    <location>
        <begin position="109"/>
        <end position="122"/>
    </location>
</feature>
<dbReference type="Proteomes" id="UP000198341">
    <property type="component" value="Chromosome 6"/>
</dbReference>
<evidence type="ECO:0000313" key="3">
    <source>
        <dbReference type="Proteomes" id="UP000198341"/>
    </source>
</evidence>